<evidence type="ECO:0000256" key="4">
    <source>
        <dbReference type="RuleBase" id="RU003357"/>
    </source>
</evidence>
<dbReference type="InterPro" id="IPR036942">
    <property type="entry name" value="Beta-barrel_TonB_sf"/>
</dbReference>
<dbReference type="GO" id="GO:0009279">
    <property type="term" value="C:cell outer membrane"/>
    <property type="evidence" value="ECO:0007669"/>
    <property type="project" value="UniProtKB-SubCell"/>
</dbReference>
<evidence type="ECO:0000259" key="7">
    <source>
        <dbReference type="Pfam" id="PF00593"/>
    </source>
</evidence>
<feature type="domain" description="TonB-dependent receptor-like beta-barrel" evidence="7">
    <location>
        <begin position="369"/>
        <end position="802"/>
    </location>
</feature>
<feature type="chain" id="PRO_5012737576" evidence="6">
    <location>
        <begin position="25"/>
        <end position="897"/>
    </location>
</feature>
<dbReference type="Pfam" id="PF07715">
    <property type="entry name" value="Plug"/>
    <property type="match status" value="1"/>
</dbReference>
<dbReference type="InterPro" id="IPR000531">
    <property type="entry name" value="Beta-barrel_TonB"/>
</dbReference>
<evidence type="ECO:0000256" key="2">
    <source>
        <dbReference type="ARBA" id="ARBA00023136"/>
    </source>
</evidence>
<dbReference type="Gene3D" id="2.40.170.20">
    <property type="entry name" value="TonB-dependent receptor, beta-barrel domain"/>
    <property type="match status" value="1"/>
</dbReference>
<evidence type="ECO:0000259" key="8">
    <source>
        <dbReference type="Pfam" id="PF07715"/>
    </source>
</evidence>
<dbReference type="RefSeq" id="WP_179220662.1">
    <property type="nucleotide sequence ID" value="NZ_FZOS01000001.1"/>
</dbReference>
<dbReference type="PANTHER" id="PTHR40980:SF5">
    <property type="entry name" value="TONB-DEPENDENT RECEPTOR"/>
    <property type="match status" value="1"/>
</dbReference>
<dbReference type="Pfam" id="PF00593">
    <property type="entry name" value="TonB_dep_Rec_b-barrel"/>
    <property type="match status" value="1"/>
</dbReference>
<evidence type="ECO:0000256" key="6">
    <source>
        <dbReference type="SAM" id="SignalP"/>
    </source>
</evidence>
<dbReference type="PANTHER" id="PTHR40980">
    <property type="entry name" value="PLUG DOMAIN-CONTAINING PROTEIN"/>
    <property type="match status" value="1"/>
</dbReference>
<feature type="signal peptide" evidence="6">
    <location>
        <begin position="1"/>
        <end position="24"/>
    </location>
</feature>
<dbReference type="InterPro" id="IPR012910">
    <property type="entry name" value="Plug_dom"/>
</dbReference>
<keyword evidence="9" id="KW-0675">Receptor</keyword>
<evidence type="ECO:0000256" key="3">
    <source>
        <dbReference type="ARBA" id="ARBA00023237"/>
    </source>
</evidence>
<evidence type="ECO:0000256" key="1">
    <source>
        <dbReference type="ARBA" id="ARBA00004442"/>
    </source>
</evidence>
<feature type="region of interest" description="Disordered" evidence="5">
    <location>
        <begin position="29"/>
        <end position="54"/>
    </location>
</feature>
<dbReference type="SUPFAM" id="SSF56935">
    <property type="entry name" value="Porins"/>
    <property type="match status" value="1"/>
</dbReference>
<dbReference type="EMBL" id="FZOS01000001">
    <property type="protein sequence ID" value="SNS09290.1"/>
    <property type="molecule type" value="Genomic_DNA"/>
</dbReference>
<feature type="domain" description="TonB-dependent receptor plug" evidence="8">
    <location>
        <begin position="71"/>
        <end position="170"/>
    </location>
</feature>
<keyword evidence="6" id="KW-0732">Signal</keyword>
<comment type="subcellular location">
    <subcellularLocation>
        <location evidence="1 4">Cell outer membrane</location>
    </subcellularLocation>
</comment>
<evidence type="ECO:0000256" key="5">
    <source>
        <dbReference type="SAM" id="MobiDB-lite"/>
    </source>
</evidence>
<keyword evidence="4" id="KW-0798">TonB box</keyword>
<dbReference type="AlphaFoldDB" id="A0A239BMT3"/>
<dbReference type="Proteomes" id="UP000198281">
    <property type="component" value="Unassembled WGS sequence"/>
</dbReference>
<gene>
    <name evidence="9" type="ORF">SAMN06295912_101296</name>
</gene>
<evidence type="ECO:0000313" key="10">
    <source>
        <dbReference type="Proteomes" id="UP000198281"/>
    </source>
</evidence>
<accession>A0A239BMT3</accession>
<keyword evidence="2 4" id="KW-0472">Membrane</keyword>
<evidence type="ECO:0000313" key="9">
    <source>
        <dbReference type="EMBL" id="SNS09290.1"/>
    </source>
</evidence>
<comment type="similarity">
    <text evidence="4">Belongs to the TonB-dependent receptor family.</text>
</comment>
<protein>
    <submittedName>
        <fullName evidence="9">TonB-dependent receptor</fullName>
    </submittedName>
</protein>
<proteinExistence type="inferred from homology"/>
<keyword evidence="10" id="KW-1185">Reference proteome</keyword>
<keyword evidence="3" id="KW-0998">Cell outer membrane</keyword>
<sequence>MSKPLTIGGLLLLTTALVAPAALAQPVEAPAPEAAPQTDGAADQEKVDMSIPGGGGGGDIVVTGRFIPEPIRATPEVVAVLSTAEIARTGEGDIAGALQRVTGLSVVGNGFVYVRGLGDRYSAALLNGSPLPSPEPLKRVVPLDIFPTSVLSSALVQKSYSVNYPGEFGGGLINLTTKAVPNKPFLEIGGSISGDTETTGQLGYTYYGSDSDWTGFDDGTRDVPAGIKNAIASGKPINAGNYSQSELQGFAASLVNAPTTLLQRNHNIPANFSFDLSGGTAWDVGDGRLGLVASASYSNSWRTRNVLQQSSLDPNLEGMPQSEFQTVITDNRVLLNGLVGLGYEFGDGQAIRWTNLYIRDVVKQGRLAAGYDRNVTDPVEGEPASLIQQNTYWFERQLINSQAVGEFKFGDVSLDLRGSYANSKRKSPYERGFSYAYNAQAGDYVNNLAANGQNADIAFSDLNEDVYGGSADLTYELPTAMKAKVSAGYAYTKTERTSSRYQYQYFRPDGALPLAVAQERPDYLVSDYNIYTYNIQLRDVSSAEGAAAYEAGLEINAGYAQAEAELLQGLNAVVGVRYEDAKETVLPLGDGLVQTSLKNDYFLPAATVTWNFAEDMQLRVAASKTIARPQFRELAEQIYQDFESDRQFTGNPRLTDSKLTNAEARYEYYFGRGERLTVAGFWKKIDNPIETVAFFAGGGALRTGFANAPEAQLYGAEVDIQKYFPLDTVFGDSDFWATRRLMVQGNYTYTKSKLKVDDELIYGPQQNLLPANVLFEDGAPLTGQSDHIANLQIGFEDMDRLSQQTILVTYASKRVTNRGPIQGEARQPDIVEKPGLRVDFVAREEVDFMGAPVEIKFEARNLTGTKYQEYQQAGSNRIYLNRYDLGTSVSLGASVKF</sequence>
<reference evidence="10" key="1">
    <citation type="submission" date="2017-06" db="EMBL/GenBank/DDBJ databases">
        <authorList>
            <person name="Varghese N."/>
            <person name="Submissions S."/>
        </authorList>
    </citation>
    <scope>NUCLEOTIDE SEQUENCE [LARGE SCALE GENOMIC DNA]</scope>
    <source>
        <strain evidence="10">LNB2</strain>
    </source>
</reference>
<name>A0A239BMT3_9SPHN</name>
<organism evidence="9 10">
    <name type="scientific">Edaphosphingomonas laterariae</name>
    <dbReference type="NCBI Taxonomy" id="861865"/>
    <lineage>
        <taxon>Bacteria</taxon>
        <taxon>Pseudomonadati</taxon>
        <taxon>Pseudomonadota</taxon>
        <taxon>Alphaproteobacteria</taxon>
        <taxon>Sphingomonadales</taxon>
        <taxon>Rhizorhabdaceae</taxon>
        <taxon>Edaphosphingomonas</taxon>
    </lineage>
</organism>